<dbReference type="InterPro" id="IPR001034">
    <property type="entry name" value="DeoR_HTH"/>
</dbReference>
<protein>
    <submittedName>
        <fullName evidence="5">WYL domain-containing protein</fullName>
    </submittedName>
</protein>
<dbReference type="Gene3D" id="1.10.10.10">
    <property type="entry name" value="Winged helix-like DNA-binding domain superfamily/Winged helix DNA-binding domain"/>
    <property type="match status" value="1"/>
</dbReference>
<gene>
    <name evidence="5" type="ORF">EAS64_34285</name>
</gene>
<evidence type="ECO:0000256" key="2">
    <source>
        <dbReference type="ARBA" id="ARBA00023163"/>
    </source>
</evidence>
<keyword evidence="6" id="KW-1185">Reference proteome</keyword>
<dbReference type="InterPro" id="IPR026881">
    <property type="entry name" value="WYL_dom"/>
</dbReference>
<evidence type="ECO:0000256" key="1">
    <source>
        <dbReference type="ARBA" id="ARBA00023015"/>
    </source>
</evidence>
<dbReference type="PANTHER" id="PTHR34580:SF1">
    <property type="entry name" value="PROTEIN PAFC"/>
    <property type="match status" value="1"/>
</dbReference>
<dbReference type="OrthoDB" id="3171994at2"/>
<dbReference type="InterPro" id="IPR036388">
    <property type="entry name" value="WH-like_DNA-bd_sf"/>
</dbReference>
<feature type="domain" description="HTH deoR-type" evidence="4">
    <location>
        <begin position="29"/>
        <end position="84"/>
    </location>
</feature>
<evidence type="ECO:0000259" key="4">
    <source>
        <dbReference type="PROSITE" id="PS51000"/>
    </source>
</evidence>
<dbReference type="Pfam" id="PF13280">
    <property type="entry name" value="WYL"/>
    <property type="match status" value="1"/>
</dbReference>
<evidence type="ECO:0000313" key="6">
    <source>
        <dbReference type="Proteomes" id="UP000460272"/>
    </source>
</evidence>
<dbReference type="InterPro" id="IPR036390">
    <property type="entry name" value="WH_DNA-bd_sf"/>
</dbReference>
<dbReference type="SUPFAM" id="SSF46785">
    <property type="entry name" value="Winged helix' DNA-binding domain"/>
    <property type="match status" value="1"/>
</dbReference>
<dbReference type="InterPro" id="IPR013196">
    <property type="entry name" value="HTH_11"/>
</dbReference>
<feature type="region of interest" description="Disordered" evidence="3">
    <location>
        <begin position="185"/>
        <end position="223"/>
    </location>
</feature>
<keyword evidence="1" id="KW-0805">Transcription regulation</keyword>
<comment type="caution">
    <text evidence="5">The sequence shown here is derived from an EMBL/GenBank/DDBJ whole genome shotgun (WGS) entry which is preliminary data.</text>
</comment>
<dbReference type="Proteomes" id="UP000460272">
    <property type="component" value="Unassembled WGS sequence"/>
</dbReference>
<dbReference type="Pfam" id="PF08279">
    <property type="entry name" value="HTH_11"/>
    <property type="match status" value="1"/>
</dbReference>
<dbReference type="InterPro" id="IPR051534">
    <property type="entry name" value="CBASS_pafABC_assoc_protein"/>
</dbReference>
<dbReference type="PANTHER" id="PTHR34580">
    <property type="match status" value="1"/>
</dbReference>
<dbReference type="EMBL" id="RPFW01000007">
    <property type="protein sequence ID" value="TVZ01342.1"/>
    <property type="molecule type" value="Genomic_DNA"/>
</dbReference>
<dbReference type="GO" id="GO:0003700">
    <property type="term" value="F:DNA-binding transcription factor activity"/>
    <property type="evidence" value="ECO:0007669"/>
    <property type="project" value="InterPro"/>
</dbReference>
<feature type="compositionally biased region" description="Gly residues" evidence="3">
    <location>
        <begin position="191"/>
        <end position="213"/>
    </location>
</feature>
<accession>A0A6P2BQN6</accession>
<organism evidence="5 6">
    <name type="scientific">Trebonia kvetii</name>
    <dbReference type="NCBI Taxonomy" id="2480626"/>
    <lineage>
        <taxon>Bacteria</taxon>
        <taxon>Bacillati</taxon>
        <taxon>Actinomycetota</taxon>
        <taxon>Actinomycetes</taxon>
        <taxon>Streptosporangiales</taxon>
        <taxon>Treboniaceae</taxon>
        <taxon>Trebonia</taxon>
    </lineage>
</organism>
<evidence type="ECO:0000256" key="3">
    <source>
        <dbReference type="SAM" id="MobiDB-lite"/>
    </source>
</evidence>
<proteinExistence type="predicted"/>
<dbReference type="PROSITE" id="PS51000">
    <property type="entry name" value="HTH_DEOR_2"/>
    <property type="match status" value="1"/>
</dbReference>
<evidence type="ECO:0000313" key="5">
    <source>
        <dbReference type="EMBL" id="TVZ01342.1"/>
    </source>
</evidence>
<keyword evidence="2" id="KW-0804">Transcription</keyword>
<name>A0A6P2BQN6_9ACTN</name>
<reference evidence="5 6" key="1">
    <citation type="submission" date="2018-11" db="EMBL/GenBank/DDBJ databases">
        <title>Trebonia kvetii gen.nov., sp.nov., a novel acidophilic actinobacterium, and proposal of the new actinobacterial family Treboniaceae fam. nov.</title>
        <authorList>
            <person name="Rapoport D."/>
            <person name="Sagova-Mareckova M."/>
            <person name="Sedlacek I."/>
            <person name="Provaznik J."/>
            <person name="Kralova S."/>
            <person name="Pavlinic D."/>
            <person name="Benes V."/>
            <person name="Kopecky J."/>
        </authorList>
    </citation>
    <scope>NUCLEOTIDE SEQUENCE [LARGE SCALE GENOMIC DNA]</scope>
    <source>
        <strain evidence="5 6">15Tr583</strain>
    </source>
</reference>
<dbReference type="AlphaFoldDB" id="A0A6P2BQN6"/>
<sequence length="404" mass="42205">MRPGDHGRDATQVSLTSDVRIFGYLDSMRADRLVSLALLLQARGRMSADDLAAELEVSVRTIYRDISALNTAGIPVLAEPGRSGGCRLVDGYRFPLRGLSPDEAEALLILGVPAAIADLGLADTLSAAHRKVSTSAGTAAGQPRPGPPLVHLDMPRWFHGTEPVPHLRTLAEAVRLGRGVELGYRRDQGASGNGASGDGASGDGAAPGGGAGPDAGSRVPDKTRVVGPLGLVNKAGTWYLVAARHPAPGDRNGDVREKRQHGGDPAVFRVGRVTAARLLAAVGVTRPDGFDLAAFWERWSAAFVTSRSQVLVRVRATAAALAIFPYVFGDAGRRAAAAAGPADAEGLREVTLSFEEEAVAAHRLAGFGGDLRVIEPEAVRHGLIATARDLLARYDPPANAGFAR</sequence>
<dbReference type="Pfam" id="PF25583">
    <property type="entry name" value="WCX"/>
    <property type="match status" value="1"/>
</dbReference>
<dbReference type="InterPro" id="IPR057727">
    <property type="entry name" value="WCX_dom"/>
</dbReference>
<feature type="region of interest" description="Disordered" evidence="3">
    <location>
        <begin position="133"/>
        <end position="152"/>
    </location>
</feature>